<keyword evidence="6" id="KW-1185">Reference proteome</keyword>
<dbReference type="InterPro" id="IPR036291">
    <property type="entry name" value="NAD(P)-bd_dom_sf"/>
</dbReference>
<dbReference type="SUPFAM" id="SSF51735">
    <property type="entry name" value="NAD(P)-binding Rossmann-fold domains"/>
    <property type="match status" value="1"/>
</dbReference>
<evidence type="ECO:0008006" key="7">
    <source>
        <dbReference type="Google" id="ProtNLM"/>
    </source>
</evidence>
<organism evidence="5 6">
    <name type="scientific">Pangasianodon hypophthalmus</name>
    <name type="common">Striped catfish</name>
    <name type="synonym">Helicophagus hypophthalmus</name>
    <dbReference type="NCBI Taxonomy" id="310915"/>
    <lineage>
        <taxon>Eukaryota</taxon>
        <taxon>Metazoa</taxon>
        <taxon>Chordata</taxon>
        <taxon>Craniata</taxon>
        <taxon>Vertebrata</taxon>
        <taxon>Euteleostomi</taxon>
        <taxon>Actinopterygii</taxon>
        <taxon>Neopterygii</taxon>
        <taxon>Teleostei</taxon>
        <taxon>Ostariophysi</taxon>
        <taxon>Siluriformes</taxon>
        <taxon>Pangasiidae</taxon>
        <taxon>Pangasianodon</taxon>
    </lineage>
</organism>
<dbReference type="GO" id="GO:0006703">
    <property type="term" value="P:estrogen biosynthetic process"/>
    <property type="evidence" value="ECO:0007669"/>
    <property type="project" value="InterPro"/>
</dbReference>
<dbReference type="PIRSF" id="PIRSF000095">
    <property type="entry name" value="17beta-HSD"/>
    <property type="match status" value="1"/>
</dbReference>
<dbReference type="InterPro" id="IPR002347">
    <property type="entry name" value="SDR_fam"/>
</dbReference>
<accession>A0A5N5K1U1</accession>
<keyword evidence="2" id="KW-0560">Oxidoreductase</keyword>
<dbReference type="PANTHER" id="PTHR43391:SF8">
    <property type="entry name" value="RETINOL DEHYDROGENASE 8"/>
    <property type="match status" value="1"/>
</dbReference>
<dbReference type="GO" id="GO:0004303">
    <property type="term" value="F:estradiol 17-beta-dehydrogenase [NAD(P)+] activity"/>
    <property type="evidence" value="ECO:0007669"/>
    <property type="project" value="InterPro"/>
</dbReference>
<reference evidence="5 6" key="1">
    <citation type="submission" date="2019-06" db="EMBL/GenBank/DDBJ databases">
        <title>A chromosome-scale genome assembly of the striped catfish, Pangasianodon hypophthalmus.</title>
        <authorList>
            <person name="Wen M."/>
            <person name="Zahm M."/>
            <person name="Roques C."/>
            <person name="Cabau C."/>
            <person name="Klopp C."/>
            <person name="Donnadieu C."/>
            <person name="Jouanno E."/>
            <person name="Avarre J.-C."/>
            <person name="Campet M."/>
            <person name="Ha T.T.T."/>
            <person name="Dugue R."/>
            <person name="Lampietro C."/>
            <person name="Louis A."/>
            <person name="Herpin A."/>
            <person name="Echchiki A."/>
            <person name="Berthelot C."/>
            <person name="Parey E."/>
            <person name="Roest-Crollius H."/>
            <person name="Braasch I."/>
            <person name="Postlethwait J."/>
            <person name="Bobe J."/>
            <person name="Montfort J."/>
            <person name="Bouchez O."/>
            <person name="Begum T."/>
            <person name="Schartl M."/>
            <person name="Guiguen Y."/>
        </authorList>
    </citation>
    <scope>NUCLEOTIDE SEQUENCE [LARGE SCALE GENOMIC DNA]</scope>
    <source>
        <strain evidence="5 6">Indonesia</strain>
        <tissue evidence="5">Blood</tissue>
    </source>
</reference>
<dbReference type="EMBL" id="VFJC01000027">
    <property type="protein sequence ID" value="KAB5523773.1"/>
    <property type="molecule type" value="Genomic_DNA"/>
</dbReference>
<dbReference type="GO" id="GO:0042572">
    <property type="term" value="P:retinol metabolic process"/>
    <property type="evidence" value="ECO:0007669"/>
    <property type="project" value="TreeGrafter"/>
</dbReference>
<evidence type="ECO:0000256" key="4">
    <source>
        <dbReference type="PIRNR" id="PIRNR000095"/>
    </source>
</evidence>
<dbReference type="PANTHER" id="PTHR43391">
    <property type="entry name" value="RETINOL DEHYDROGENASE-RELATED"/>
    <property type="match status" value="1"/>
</dbReference>
<dbReference type="Pfam" id="PF00106">
    <property type="entry name" value="adh_short"/>
    <property type="match status" value="1"/>
</dbReference>
<comment type="caution">
    <text evidence="5">The sequence shown here is derived from an EMBL/GenBank/DDBJ whole genome shotgun (WGS) entry which is preliminary data.</text>
</comment>
<evidence type="ECO:0000313" key="5">
    <source>
        <dbReference type="EMBL" id="KAB5523773.1"/>
    </source>
</evidence>
<evidence type="ECO:0000256" key="2">
    <source>
        <dbReference type="ARBA" id="ARBA00023002"/>
    </source>
</evidence>
<evidence type="ECO:0000313" key="6">
    <source>
        <dbReference type="Proteomes" id="UP000327468"/>
    </source>
</evidence>
<keyword evidence="3" id="KW-0443">Lipid metabolism</keyword>
<dbReference type="Proteomes" id="UP000327468">
    <property type="component" value="Chromosome 26"/>
</dbReference>
<dbReference type="InterPro" id="IPR011348">
    <property type="entry name" value="17beta_DH"/>
</dbReference>
<sequence>MVLQVWKVKLHSLKISVGDIMAAPGQKVVLITGCSSGIGLCIATLLAKDEQQRYYVIATMRDLKKKDRLLEAVGDAYGKTLSLLTLDVCSDESVSECINSIKDRHIDILINNAGVGLVSPVECVSMEEVRSVFETNVFGVIRMIKAVVPDMKKRRAGHIIIISSTMGLQFAVEGFCESLAVQLLKFNITVSMIEPGPVHTDFELKMTEHISQKDYPGLDAETLHYFKNVYLPASVDVFQTLGQTPQQIAMSTKQVMETRRPRFRTLTNPLYTPLVALKMADESGDLSVRSLYHLLFNLGGVMKISMNILKCLTCACLRSRTVSPD</sequence>
<gene>
    <name evidence="5" type="ORF">PHYPO_G00156300</name>
</gene>
<evidence type="ECO:0000256" key="1">
    <source>
        <dbReference type="ARBA" id="ARBA00006484"/>
    </source>
</evidence>
<name>A0A5N5K1U1_PANHP</name>
<evidence type="ECO:0000256" key="3">
    <source>
        <dbReference type="ARBA" id="ARBA00023098"/>
    </source>
</evidence>
<dbReference type="Gene3D" id="3.40.50.720">
    <property type="entry name" value="NAD(P)-binding Rossmann-like Domain"/>
    <property type="match status" value="1"/>
</dbReference>
<dbReference type="PRINTS" id="PR00081">
    <property type="entry name" value="GDHRDH"/>
</dbReference>
<dbReference type="GO" id="GO:0005829">
    <property type="term" value="C:cytosol"/>
    <property type="evidence" value="ECO:0007669"/>
    <property type="project" value="TreeGrafter"/>
</dbReference>
<protein>
    <recommendedName>
        <fullName evidence="7">Retinol dehydrogenase</fullName>
    </recommendedName>
</protein>
<proteinExistence type="inferred from homology"/>
<dbReference type="AlphaFoldDB" id="A0A5N5K1U1"/>
<dbReference type="GO" id="GO:0004745">
    <property type="term" value="F:all-trans-retinol dehydrogenase (NAD+) activity"/>
    <property type="evidence" value="ECO:0007669"/>
    <property type="project" value="TreeGrafter"/>
</dbReference>
<comment type="similarity">
    <text evidence="1 4">Belongs to the short-chain dehydrogenases/reductases (SDR) family.</text>
</comment>